<dbReference type="EMBL" id="BAAAVM010000140">
    <property type="protein sequence ID" value="GAA2779746.1"/>
    <property type="molecule type" value="Genomic_DNA"/>
</dbReference>
<name>A0ABN3V6F9_9ACTN</name>
<keyword evidence="2" id="KW-1185">Reference proteome</keyword>
<accession>A0ABN3V6F9</accession>
<sequence length="62" mass="6591">MRRLAEQVPQVPQVPVVRSLDAAGSYQTRGCPTKAALSNLVEAALDMRGSSAVTELPSKKPL</sequence>
<proteinExistence type="predicted"/>
<dbReference type="Proteomes" id="UP001500893">
    <property type="component" value="Unassembled WGS sequence"/>
</dbReference>
<comment type="caution">
    <text evidence="1">The sequence shown here is derived from an EMBL/GenBank/DDBJ whole genome shotgun (WGS) entry which is preliminary data.</text>
</comment>
<organism evidence="1 2">
    <name type="scientific">Streptomyces rameus</name>
    <dbReference type="NCBI Taxonomy" id="68261"/>
    <lineage>
        <taxon>Bacteria</taxon>
        <taxon>Bacillati</taxon>
        <taxon>Actinomycetota</taxon>
        <taxon>Actinomycetes</taxon>
        <taxon>Kitasatosporales</taxon>
        <taxon>Streptomycetaceae</taxon>
        <taxon>Streptomyces</taxon>
    </lineage>
</organism>
<evidence type="ECO:0000313" key="1">
    <source>
        <dbReference type="EMBL" id="GAA2779746.1"/>
    </source>
</evidence>
<protein>
    <submittedName>
        <fullName evidence="1">Uncharacterized protein</fullName>
    </submittedName>
</protein>
<reference evidence="1 2" key="1">
    <citation type="journal article" date="2019" name="Int. J. Syst. Evol. Microbiol.">
        <title>The Global Catalogue of Microorganisms (GCM) 10K type strain sequencing project: providing services to taxonomists for standard genome sequencing and annotation.</title>
        <authorList>
            <consortium name="The Broad Institute Genomics Platform"/>
            <consortium name="The Broad Institute Genome Sequencing Center for Infectious Disease"/>
            <person name="Wu L."/>
            <person name="Ma J."/>
        </authorList>
    </citation>
    <scope>NUCLEOTIDE SEQUENCE [LARGE SCALE GENOMIC DNA]</scope>
    <source>
        <strain evidence="1 2">JCM 11574</strain>
    </source>
</reference>
<gene>
    <name evidence="1" type="ORF">GCM10010521_68520</name>
</gene>
<evidence type="ECO:0000313" key="2">
    <source>
        <dbReference type="Proteomes" id="UP001500893"/>
    </source>
</evidence>